<dbReference type="AlphaFoldDB" id="A0A5M3YQD6"/>
<reference evidence="1 2" key="1">
    <citation type="submission" date="2020-01" db="EMBL/GenBank/DDBJ databases">
        <title>Aspergillus terreus IFO 6365 whole genome shotgun sequence.</title>
        <authorList>
            <person name="Kanamasa S."/>
            <person name="Takahashi H."/>
        </authorList>
    </citation>
    <scope>NUCLEOTIDE SEQUENCE [LARGE SCALE GENOMIC DNA]</scope>
    <source>
        <strain evidence="1 2">IFO 6365</strain>
    </source>
</reference>
<dbReference type="VEuPathDB" id="FungiDB:ATEG_09159"/>
<sequence>MSESLAVFRQRRSDDLAKLADEHLQQDLYQSDRDALKDAASKVSLWTTVGSAVGIGLGLYVAMRLRSTRKALFQAFRAQEKPTQVIFANGRTEPIPDITPLLKPTTFGDFATYFFASAGGLFLGGELGFLTGAASGSRSIAADPERKKRIETAFRRFRADMLRKEAAALDHEENVWDKMF</sequence>
<accession>A0A5M3YQD6</accession>
<keyword evidence="2" id="KW-1185">Reference proteome</keyword>
<gene>
    <name evidence="1" type="ORF">ATEIFO6365_0004033900</name>
</gene>
<comment type="caution">
    <text evidence="1">The sequence shown here is derived from an EMBL/GenBank/DDBJ whole genome shotgun (WGS) entry which is preliminary data.</text>
</comment>
<organism evidence="1 2">
    <name type="scientific">Aspergillus terreus</name>
    <dbReference type="NCBI Taxonomy" id="33178"/>
    <lineage>
        <taxon>Eukaryota</taxon>
        <taxon>Fungi</taxon>
        <taxon>Dikarya</taxon>
        <taxon>Ascomycota</taxon>
        <taxon>Pezizomycotina</taxon>
        <taxon>Eurotiomycetes</taxon>
        <taxon>Eurotiomycetidae</taxon>
        <taxon>Eurotiales</taxon>
        <taxon>Aspergillaceae</taxon>
        <taxon>Aspergillus</taxon>
        <taxon>Aspergillus subgen. Circumdati</taxon>
    </lineage>
</organism>
<dbReference type="OrthoDB" id="3365267at2759"/>
<evidence type="ECO:0000313" key="1">
    <source>
        <dbReference type="EMBL" id="GFF15220.1"/>
    </source>
</evidence>
<dbReference type="EMBL" id="BLJY01000004">
    <property type="protein sequence ID" value="GFF15220.1"/>
    <property type="molecule type" value="Genomic_DNA"/>
</dbReference>
<evidence type="ECO:0000313" key="2">
    <source>
        <dbReference type="Proteomes" id="UP000452235"/>
    </source>
</evidence>
<dbReference type="Proteomes" id="UP000452235">
    <property type="component" value="Unassembled WGS sequence"/>
</dbReference>
<proteinExistence type="predicted"/>
<name>A0A5M3YQD6_ASPTE</name>
<protein>
    <submittedName>
        <fullName evidence="1">Uncharacterized protein</fullName>
    </submittedName>
</protein>